<dbReference type="PANTHER" id="PTHR22835:SF593">
    <property type="entry name" value="GDSL ESTERASE_LIPASE LIP-4"/>
    <property type="match status" value="1"/>
</dbReference>
<protein>
    <recommendedName>
        <fullName evidence="4">Arabidopsis retrotransposon Orf1 C-terminal domain-containing protein</fullName>
    </recommendedName>
</protein>
<organism evidence="5 6">
    <name type="scientific">Brassica napus</name>
    <name type="common">Rape</name>
    <dbReference type="NCBI Taxonomy" id="3708"/>
    <lineage>
        <taxon>Eukaryota</taxon>
        <taxon>Viridiplantae</taxon>
        <taxon>Streptophyta</taxon>
        <taxon>Embryophyta</taxon>
        <taxon>Tracheophyta</taxon>
        <taxon>Spermatophyta</taxon>
        <taxon>Magnoliopsida</taxon>
        <taxon>eudicotyledons</taxon>
        <taxon>Gunneridae</taxon>
        <taxon>Pentapetalae</taxon>
        <taxon>rosids</taxon>
        <taxon>malvids</taxon>
        <taxon>Brassicales</taxon>
        <taxon>Brassicaceae</taxon>
        <taxon>Brassiceae</taxon>
        <taxon>Brassica</taxon>
    </lineage>
</organism>
<gene>
    <name evidence="5" type="ORF">HID58_086030</name>
</gene>
<feature type="compositionally biased region" description="Polar residues" evidence="3">
    <location>
        <begin position="32"/>
        <end position="46"/>
    </location>
</feature>
<accession>A0ABQ7XPC4</accession>
<feature type="domain" description="Arabidopsis retrotransposon Orf1 C-terminal" evidence="4">
    <location>
        <begin position="68"/>
        <end position="211"/>
    </location>
</feature>
<dbReference type="InterPro" id="IPR036514">
    <property type="entry name" value="SGNH_hydro_sf"/>
</dbReference>
<dbReference type="InterPro" id="IPR004312">
    <property type="entry name" value="ATHILA_Orf1_C"/>
</dbReference>
<evidence type="ECO:0000256" key="1">
    <source>
        <dbReference type="ARBA" id="ARBA00008668"/>
    </source>
</evidence>
<keyword evidence="2" id="KW-0325">Glycoprotein</keyword>
<proteinExistence type="inferred from homology"/>
<dbReference type="Proteomes" id="UP000824890">
    <property type="component" value="Unassembled WGS sequence"/>
</dbReference>
<dbReference type="InterPro" id="IPR001087">
    <property type="entry name" value="GDSL"/>
</dbReference>
<evidence type="ECO:0000256" key="3">
    <source>
        <dbReference type="SAM" id="MobiDB-lite"/>
    </source>
</evidence>
<comment type="similarity">
    <text evidence="1">Belongs to the 'GDSL' lipolytic enzyme family.</text>
</comment>
<evidence type="ECO:0000256" key="2">
    <source>
        <dbReference type="ARBA" id="ARBA00023180"/>
    </source>
</evidence>
<dbReference type="Gene3D" id="3.40.50.1110">
    <property type="entry name" value="SGNH hydrolase"/>
    <property type="match status" value="1"/>
</dbReference>
<dbReference type="Pfam" id="PF03078">
    <property type="entry name" value="ATHILA"/>
    <property type="match status" value="1"/>
</dbReference>
<sequence>MEGLIRIDFIRVFFYLSLTWIMPKRQKKQGERGSSSVQTARLSTRGNFRKTDRSHPANREITQQWDIHDDDFYEQMRGVEICPSRFAHRDTTDALGITEDIEALFEKIGLGNIFDLHCDCYADLTRQFLASARLYHPDEDNPVADKAMFSFIVNRQFHSMTIFQLCDVFGFGKGRQSCVPDFPEHNDFWKFIASGNFISREAKQARIRNVIADSAGQSLNTSLLRPYLDSLGESKFQNGANFAIVGSTTLPRNVPFSLNIQLMQFLHFKSRSLELASTSISIVGFLDPSKGKFISESGFRNALYMIDIGQNDIARSFSLGNSYSQTVKRFWIHNTGPLGCLPQKLSMAQRKDLDQHGCLASYNAAAKLFNQMLDHMCEKLRIELRDATIIYIDIYAIKYSLIANSKGYGFERPLMACCGYGGSPYNYNSKITCSPRGANVCDKGSRFVSWDGIHYTETANAIVAMKVLSMQYSKPKAPFDFFCRR</sequence>
<evidence type="ECO:0000259" key="4">
    <source>
        <dbReference type="Pfam" id="PF03078"/>
    </source>
</evidence>
<feature type="region of interest" description="Disordered" evidence="3">
    <location>
        <begin position="29"/>
        <end position="55"/>
    </location>
</feature>
<dbReference type="PANTHER" id="PTHR22835">
    <property type="entry name" value="ZINC FINGER FYVE DOMAIN CONTAINING PROTEIN"/>
    <property type="match status" value="1"/>
</dbReference>
<evidence type="ECO:0000313" key="6">
    <source>
        <dbReference type="Proteomes" id="UP000824890"/>
    </source>
</evidence>
<comment type="caution">
    <text evidence="5">The sequence shown here is derived from an EMBL/GenBank/DDBJ whole genome shotgun (WGS) entry which is preliminary data.</text>
</comment>
<reference evidence="5 6" key="1">
    <citation type="submission" date="2021-05" db="EMBL/GenBank/DDBJ databases">
        <title>Genome Assembly of Synthetic Allotetraploid Brassica napus Reveals Homoeologous Exchanges between Subgenomes.</title>
        <authorList>
            <person name="Davis J.T."/>
        </authorList>
    </citation>
    <scope>NUCLEOTIDE SEQUENCE [LARGE SCALE GENOMIC DNA]</scope>
    <source>
        <strain evidence="6">cv. Da-Ae</strain>
        <tissue evidence="5">Seedling</tissue>
    </source>
</reference>
<evidence type="ECO:0000313" key="5">
    <source>
        <dbReference type="EMBL" id="KAH0857769.1"/>
    </source>
</evidence>
<dbReference type="EMBL" id="JAGKQM010000019">
    <property type="protein sequence ID" value="KAH0857769.1"/>
    <property type="molecule type" value="Genomic_DNA"/>
</dbReference>
<name>A0ABQ7XPC4_BRANA</name>
<keyword evidence="6" id="KW-1185">Reference proteome</keyword>
<dbReference type="Pfam" id="PF00657">
    <property type="entry name" value="Lipase_GDSL"/>
    <property type="match status" value="1"/>
</dbReference>